<feature type="transmembrane region" description="Helical" evidence="1">
    <location>
        <begin position="58"/>
        <end position="78"/>
    </location>
</feature>
<evidence type="ECO:0000313" key="3">
    <source>
        <dbReference type="Proteomes" id="UP000071641"/>
    </source>
</evidence>
<name>A0A128EZY6_9GAMM</name>
<evidence type="ECO:0008006" key="4">
    <source>
        <dbReference type="Google" id="ProtNLM"/>
    </source>
</evidence>
<dbReference type="PANTHER" id="PTHR37314">
    <property type="entry name" value="SLR0142 PROTEIN"/>
    <property type="match status" value="1"/>
</dbReference>
<dbReference type="Proteomes" id="UP000071641">
    <property type="component" value="Unassembled WGS sequence"/>
</dbReference>
<dbReference type="AlphaFoldDB" id="A0A128EZY6"/>
<dbReference type="EMBL" id="FIZX01000001">
    <property type="protein sequence ID" value="CZF79845.1"/>
    <property type="molecule type" value="Genomic_DNA"/>
</dbReference>
<keyword evidence="1" id="KW-1133">Transmembrane helix</keyword>
<accession>A0A128EZY6</accession>
<feature type="transmembrane region" description="Helical" evidence="1">
    <location>
        <begin position="136"/>
        <end position="156"/>
    </location>
</feature>
<proteinExistence type="predicted"/>
<reference evidence="3" key="1">
    <citation type="submission" date="2016-02" db="EMBL/GenBank/DDBJ databases">
        <authorList>
            <person name="Rodrigo-Torres Lidia"/>
            <person name="Arahal R.David."/>
        </authorList>
    </citation>
    <scope>NUCLEOTIDE SEQUENCE [LARGE SCALE GENOMIC DNA]</scope>
    <source>
        <strain evidence="3">CECT 9029</strain>
    </source>
</reference>
<keyword evidence="1" id="KW-0812">Transmembrane</keyword>
<keyword evidence="1" id="KW-0472">Membrane</keyword>
<dbReference type="Pfam" id="PF06912">
    <property type="entry name" value="DUF1275"/>
    <property type="match status" value="1"/>
</dbReference>
<dbReference type="OrthoDB" id="270162at2"/>
<dbReference type="InterPro" id="IPR010699">
    <property type="entry name" value="DUF1275"/>
</dbReference>
<gene>
    <name evidence="2" type="ORF">GCE9029_01683</name>
</gene>
<protein>
    <recommendedName>
        <fullName evidence="4">DUF1275 domain-containing protein</fullName>
    </recommendedName>
</protein>
<feature type="transmembrane region" description="Helical" evidence="1">
    <location>
        <begin position="168"/>
        <end position="191"/>
    </location>
</feature>
<evidence type="ECO:0000313" key="2">
    <source>
        <dbReference type="EMBL" id="CZF79845.1"/>
    </source>
</evidence>
<organism evidence="2 3">
    <name type="scientific">Grimontia celer</name>
    <dbReference type="NCBI Taxonomy" id="1796497"/>
    <lineage>
        <taxon>Bacteria</taxon>
        <taxon>Pseudomonadati</taxon>
        <taxon>Pseudomonadota</taxon>
        <taxon>Gammaproteobacteria</taxon>
        <taxon>Vibrionales</taxon>
        <taxon>Vibrionaceae</taxon>
        <taxon>Grimontia</taxon>
    </lineage>
</organism>
<dbReference type="RefSeq" id="WP_062663179.1">
    <property type="nucleotide sequence ID" value="NZ_FIZX01000001.1"/>
</dbReference>
<dbReference type="PANTHER" id="PTHR37314:SF4">
    <property type="entry name" value="UPF0700 TRANSMEMBRANE PROTEIN YOAK"/>
    <property type="match status" value="1"/>
</dbReference>
<sequence>MISKLPKWVEYGAFILALTAGFVNGIGLLGFEHQAISHLSGTATLIGTDIINSHPVKLVHLLCILAGFFGGALLSGLILKDGTLSLGRRYDFLLLVEAALLLGAIYPMSQNTVYGLYFAAAACGIQNGLVTSYSGAIVRTTHITGIITDLGLMFGAWLRGQPLNQRKLVLFIVIAVGFIFGGTLSAIMFPILQEKAFILPALVCVMLAFIYRIHMRRARIHLKSIAPNQQARD</sequence>
<feature type="transmembrane region" description="Helical" evidence="1">
    <location>
        <begin position="197"/>
        <end position="214"/>
    </location>
</feature>
<keyword evidence="3" id="KW-1185">Reference proteome</keyword>
<feature type="transmembrane region" description="Helical" evidence="1">
    <location>
        <begin position="12"/>
        <end position="31"/>
    </location>
</feature>
<feature type="transmembrane region" description="Helical" evidence="1">
    <location>
        <begin position="90"/>
        <end position="108"/>
    </location>
</feature>
<evidence type="ECO:0000256" key="1">
    <source>
        <dbReference type="SAM" id="Phobius"/>
    </source>
</evidence>
<dbReference type="STRING" id="1796497.GCE9029_01683"/>